<dbReference type="SUPFAM" id="SSF55073">
    <property type="entry name" value="Nucleotide cyclase"/>
    <property type="match status" value="1"/>
</dbReference>
<dbReference type="InterPro" id="IPR000014">
    <property type="entry name" value="PAS"/>
</dbReference>
<dbReference type="PANTHER" id="PTHR44757:SF2">
    <property type="entry name" value="BIOFILM ARCHITECTURE MAINTENANCE PROTEIN MBAA"/>
    <property type="match status" value="1"/>
</dbReference>
<feature type="domain" description="PAC" evidence="3">
    <location>
        <begin position="249"/>
        <end position="300"/>
    </location>
</feature>
<keyword evidence="6" id="KW-1185">Reference proteome</keyword>
<dbReference type="EMBL" id="BOQP01000021">
    <property type="protein sequence ID" value="GIM74884.1"/>
    <property type="molecule type" value="Genomic_DNA"/>
</dbReference>
<keyword evidence="1" id="KW-1133">Transmembrane helix</keyword>
<feature type="transmembrane region" description="Helical" evidence="1">
    <location>
        <begin position="141"/>
        <end position="158"/>
    </location>
</feature>
<dbReference type="CDD" id="cd00130">
    <property type="entry name" value="PAS"/>
    <property type="match status" value="1"/>
</dbReference>
<evidence type="ECO:0000259" key="4">
    <source>
        <dbReference type="PROSITE" id="PS50887"/>
    </source>
</evidence>
<keyword evidence="1" id="KW-0472">Membrane</keyword>
<proteinExistence type="predicted"/>
<gene>
    <name evidence="5" type="ORF">Aco04nite_42610</name>
</gene>
<dbReference type="PROSITE" id="PS50112">
    <property type="entry name" value="PAS"/>
    <property type="match status" value="1"/>
</dbReference>
<evidence type="ECO:0000259" key="3">
    <source>
        <dbReference type="PROSITE" id="PS50113"/>
    </source>
</evidence>
<sequence>MQTFVARATQFARNGMEPILALVAIVILHGFGLVGGAPLWAFVLLQLGWAALQQPWVRQRSGEDRSIGLQLVVATCTMYLLGWGALLAVAHVYLLTVHLRRTGAQAWKPAATASVLSLVAGQVAVSAGLVHSNLDVTQSNALALLVAIAAVATARTLGQFVAQRERAEAGAQLSEDRFRALVRDGSEVITMSDAEGNVSWVSPAAAVVMGYKPEELRGRVMNGLFHPEDEVASMELFTRLLASDSTVEHSAELRVRHANGSWHWHEIISRNMLAHPAVHAIVSHQRDITERRAVQDRIAYAASHDSLTGLANGPTLKRDLERALAQGTRYQHPVAMLFCDLDGFKSVNDTYGHDVGDRLLQTISTVIKNMTRDTDSAGRLGGDEFGVVLTRVRNSEEALSVAQRVIDAITGNASVAGLKLEIGCSVGVALAYPGGSDAKTLMRHADAAMYRSKRRGRNNSTVYVEEEVSAPWS</sequence>
<feature type="transmembrane region" description="Helical" evidence="1">
    <location>
        <begin position="67"/>
        <end position="94"/>
    </location>
</feature>
<evidence type="ECO:0000313" key="5">
    <source>
        <dbReference type="EMBL" id="GIM74884.1"/>
    </source>
</evidence>
<dbReference type="Proteomes" id="UP000680865">
    <property type="component" value="Unassembled WGS sequence"/>
</dbReference>
<dbReference type="AlphaFoldDB" id="A0A919SNV5"/>
<dbReference type="PROSITE" id="PS50113">
    <property type="entry name" value="PAC"/>
    <property type="match status" value="1"/>
</dbReference>
<dbReference type="Gene3D" id="3.30.70.270">
    <property type="match status" value="1"/>
</dbReference>
<dbReference type="FunFam" id="3.30.70.270:FF:000001">
    <property type="entry name" value="Diguanylate cyclase domain protein"/>
    <property type="match status" value="1"/>
</dbReference>
<dbReference type="InterPro" id="IPR029787">
    <property type="entry name" value="Nucleotide_cyclase"/>
</dbReference>
<feature type="domain" description="PAS" evidence="2">
    <location>
        <begin position="174"/>
        <end position="244"/>
    </location>
</feature>
<dbReference type="InterPro" id="IPR043128">
    <property type="entry name" value="Rev_trsase/Diguanyl_cyclase"/>
</dbReference>
<evidence type="ECO:0000256" key="1">
    <source>
        <dbReference type="SAM" id="Phobius"/>
    </source>
</evidence>
<dbReference type="NCBIfam" id="TIGR00254">
    <property type="entry name" value="GGDEF"/>
    <property type="match status" value="1"/>
</dbReference>
<dbReference type="PROSITE" id="PS50887">
    <property type="entry name" value="GGDEF"/>
    <property type="match status" value="1"/>
</dbReference>
<feature type="domain" description="GGDEF" evidence="4">
    <location>
        <begin position="332"/>
        <end position="465"/>
    </location>
</feature>
<dbReference type="InterPro" id="IPR000160">
    <property type="entry name" value="GGDEF_dom"/>
</dbReference>
<dbReference type="SUPFAM" id="SSF55785">
    <property type="entry name" value="PYP-like sensor domain (PAS domain)"/>
    <property type="match status" value="1"/>
</dbReference>
<evidence type="ECO:0008006" key="7">
    <source>
        <dbReference type="Google" id="ProtNLM"/>
    </source>
</evidence>
<name>A0A919SNV5_9ACTN</name>
<reference evidence="5" key="1">
    <citation type="submission" date="2021-03" db="EMBL/GenBank/DDBJ databases">
        <title>Whole genome shotgun sequence of Actinoplanes consettensis NBRC 14913.</title>
        <authorList>
            <person name="Komaki H."/>
            <person name="Tamura T."/>
        </authorList>
    </citation>
    <scope>NUCLEOTIDE SEQUENCE</scope>
    <source>
        <strain evidence="5">NBRC 14913</strain>
    </source>
</reference>
<organism evidence="5 6">
    <name type="scientific">Winogradskya consettensis</name>
    <dbReference type="NCBI Taxonomy" id="113560"/>
    <lineage>
        <taxon>Bacteria</taxon>
        <taxon>Bacillati</taxon>
        <taxon>Actinomycetota</taxon>
        <taxon>Actinomycetes</taxon>
        <taxon>Micromonosporales</taxon>
        <taxon>Micromonosporaceae</taxon>
        <taxon>Winogradskya</taxon>
    </lineage>
</organism>
<keyword evidence="1" id="KW-0812">Transmembrane</keyword>
<feature type="transmembrane region" description="Helical" evidence="1">
    <location>
        <begin position="20"/>
        <end position="47"/>
    </location>
</feature>
<accession>A0A919SNV5</accession>
<dbReference type="SMART" id="SM00091">
    <property type="entry name" value="PAS"/>
    <property type="match status" value="1"/>
</dbReference>
<dbReference type="PANTHER" id="PTHR44757">
    <property type="entry name" value="DIGUANYLATE CYCLASE DGCP"/>
    <property type="match status" value="1"/>
</dbReference>
<dbReference type="InterPro" id="IPR035965">
    <property type="entry name" value="PAS-like_dom_sf"/>
</dbReference>
<dbReference type="Gene3D" id="3.30.450.20">
    <property type="entry name" value="PAS domain"/>
    <property type="match status" value="1"/>
</dbReference>
<dbReference type="InterPro" id="IPR000700">
    <property type="entry name" value="PAS-assoc_C"/>
</dbReference>
<protein>
    <recommendedName>
        <fullName evidence="7">Diguanylate cyclase</fullName>
    </recommendedName>
</protein>
<comment type="caution">
    <text evidence="5">The sequence shown here is derived from an EMBL/GenBank/DDBJ whole genome shotgun (WGS) entry which is preliminary data.</text>
</comment>
<dbReference type="SMART" id="SM00267">
    <property type="entry name" value="GGDEF"/>
    <property type="match status" value="1"/>
</dbReference>
<dbReference type="Pfam" id="PF00990">
    <property type="entry name" value="GGDEF"/>
    <property type="match status" value="1"/>
</dbReference>
<dbReference type="Pfam" id="PF08447">
    <property type="entry name" value="PAS_3"/>
    <property type="match status" value="1"/>
</dbReference>
<evidence type="ECO:0000313" key="6">
    <source>
        <dbReference type="Proteomes" id="UP000680865"/>
    </source>
</evidence>
<dbReference type="CDD" id="cd01949">
    <property type="entry name" value="GGDEF"/>
    <property type="match status" value="1"/>
</dbReference>
<dbReference type="InterPro" id="IPR013655">
    <property type="entry name" value="PAS_fold_3"/>
</dbReference>
<evidence type="ECO:0000259" key="2">
    <source>
        <dbReference type="PROSITE" id="PS50112"/>
    </source>
</evidence>
<dbReference type="NCBIfam" id="TIGR00229">
    <property type="entry name" value="sensory_box"/>
    <property type="match status" value="1"/>
</dbReference>
<dbReference type="InterPro" id="IPR052155">
    <property type="entry name" value="Biofilm_reg_signaling"/>
</dbReference>